<dbReference type="PANTHER" id="PTHR47178">
    <property type="entry name" value="MONOOXYGENASE, FAD-BINDING"/>
    <property type="match status" value="1"/>
</dbReference>
<keyword evidence="4 6" id="KW-0503">Monooxygenase</keyword>
<name>A0ABP8KC90_9ACTN</name>
<feature type="domain" description="FAD-binding" evidence="5">
    <location>
        <begin position="289"/>
        <end position="358"/>
    </location>
</feature>
<evidence type="ECO:0000259" key="5">
    <source>
        <dbReference type="Pfam" id="PF01494"/>
    </source>
</evidence>
<keyword evidence="7" id="KW-1185">Reference proteome</keyword>
<dbReference type="PANTHER" id="PTHR47178:SF5">
    <property type="entry name" value="FAD-BINDING DOMAIN-CONTAINING PROTEIN"/>
    <property type="match status" value="1"/>
</dbReference>
<keyword evidence="2" id="KW-0274">FAD</keyword>
<comment type="caution">
    <text evidence="6">The sequence shown here is derived from an EMBL/GenBank/DDBJ whole genome shotgun (WGS) entry which is preliminary data.</text>
</comment>
<evidence type="ECO:0000256" key="2">
    <source>
        <dbReference type="ARBA" id="ARBA00022827"/>
    </source>
</evidence>
<feature type="domain" description="FAD-binding" evidence="5">
    <location>
        <begin position="7"/>
        <end position="168"/>
    </location>
</feature>
<dbReference type="GO" id="GO:0004497">
    <property type="term" value="F:monooxygenase activity"/>
    <property type="evidence" value="ECO:0007669"/>
    <property type="project" value="UniProtKB-KW"/>
</dbReference>
<accession>A0ABP8KC90</accession>
<dbReference type="RefSeq" id="WP_345000517.1">
    <property type="nucleotide sequence ID" value="NZ_BAABFR010000113.1"/>
</dbReference>
<evidence type="ECO:0000256" key="4">
    <source>
        <dbReference type="ARBA" id="ARBA00023033"/>
    </source>
</evidence>
<dbReference type="PRINTS" id="PR00420">
    <property type="entry name" value="RNGMNOXGNASE"/>
</dbReference>
<dbReference type="Proteomes" id="UP001500635">
    <property type="component" value="Unassembled WGS sequence"/>
</dbReference>
<dbReference type="InterPro" id="IPR036188">
    <property type="entry name" value="FAD/NAD-bd_sf"/>
</dbReference>
<evidence type="ECO:0000313" key="6">
    <source>
        <dbReference type="EMBL" id="GAA4403851.1"/>
    </source>
</evidence>
<organism evidence="6 7">
    <name type="scientific">Tsukamurella soli</name>
    <dbReference type="NCBI Taxonomy" id="644556"/>
    <lineage>
        <taxon>Bacteria</taxon>
        <taxon>Bacillati</taxon>
        <taxon>Actinomycetota</taxon>
        <taxon>Actinomycetes</taxon>
        <taxon>Mycobacteriales</taxon>
        <taxon>Tsukamurellaceae</taxon>
        <taxon>Tsukamurella</taxon>
    </lineage>
</organism>
<dbReference type="Gene3D" id="3.50.50.60">
    <property type="entry name" value="FAD/NAD(P)-binding domain"/>
    <property type="match status" value="1"/>
</dbReference>
<evidence type="ECO:0000256" key="1">
    <source>
        <dbReference type="ARBA" id="ARBA00022630"/>
    </source>
</evidence>
<dbReference type="SUPFAM" id="SSF51905">
    <property type="entry name" value="FAD/NAD(P)-binding domain"/>
    <property type="match status" value="1"/>
</dbReference>
<dbReference type="EMBL" id="BAABFR010000113">
    <property type="protein sequence ID" value="GAA4403851.1"/>
    <property type="molecule type" value="Genomic_DNA"/>
</dbReference>
<keyword evidence="1" id="KW-0285">Flavoprotein</keyword>
<reference evidence="7" key="1">
    <citation type="journal article" date="2019" name="Int. J. Syst. Evol. Microbiol.">
        <title>The Global Catalogue of Microorganisms (GCM) 10K type strain sequencing project: providing services to taxonomists for standard genome sequencing and annotation.</title>
        <authorList>
            <consortium name="The Broad Institute Genomics Platform"/>
            <consortium name="The Broad Institute Genome Sequencing Center for Infectious Disease"/>
            <person name="Wu L."/>
            <person name="Ma J."/>
        </authorList>
    </citation>
    <scope>NUCLEOTIDE SEQUENCE [LARGE SCALE GENOMIC DNA]</scope>
    <source>
        <strain evidence="7">JCM 17688</strain>
    </source>
</reference>
<gene>
    <name evidence="6" type="ORF">GCM10023147_45790</name>
</gene>
<evidence type="ECO:0000256" key="3">
    <source>
        <dbReference type="ARBA" id="ARBA00023002"/>
    </source>
</evidence>
<dbReference type="Pfam" id="PF01494">
    <property type="entry name" value="FAD_binding_3"/>
    <property type="match status" value="2"/>
</dbReference>
<proteinExistence type="predicted"/>
<protein>
    <submittedName>
        <fullName evidence="6">FAD-dependent monooxygenase</fullName>
    </submittedName>
</protein>
<sequence>MATRPTIVIDGAGIGGLALAQALHHAEIDVTVLERDRSPQTRGQGYRLHIDADGNDALRRCLPVAVLDRVRATSGINGDRVTGFTDQLVEVMTQEFPDLPATEISNVDRNTLRAGLLTNLGRVVRFGSTVTGFEVAGDRVHVQTTTGSTTADLLVGADGVGSAVRRTLLPHAVVDDLGLRCIYGRMPLTRATVVLVPPVVLRGFSWVVGGVGLAPVQFRSPVDGAMDYLMTTFVATPARLGVTDEELFAAAPARLRRLAVDGVAGMHATIQEIFDRSDASSYLPIALRAARRVDAWPSGPVTLIGDAIHAMPPTGGVGANTALRDAADLAERITGALSSSRPLREAVAAYEAVAVPRGFDTVDAALAVARTLFGAEITTA</sequence>
<evidence type="ECO:0000313" key="7">
    <source>
        <dbReference type="Proteomes" id="UP001500635"/>
    </source>
</evidence>
<dbReference type="InterPro" id="IPR002938">
    <property type="entry name" value="FAD-bd"/>
</dbReference>
<keyword evidence="3" id="KW-0560">Oxidoreductase</keyword>